<evidence type="ECO:0000313" key="2">
    <source>
        <dbReference type="EMBL" id="TEY87375.1"/>
    </source>
</evidence>
<dbReference type="AlphaFoldDB" id="A0A4Y8DHY1"/>
<name>A0A4Y8DHY1_9HELO</name>
<sequence length="153" mass="17489">MDISNSKAKLRYRPLVSRTAIWLVMIHPGSRCHLLHTKLSEMDYDISYEWKDESDDDPTINLNGKDVIVRKNLHDALVQIRLSEAEQHTWIDALSINQFEIKERNAQIEIMGQIYSGASIVIVWLGNTAENSDTACKMLEEMAAQTVLETTDK</sequence>
<evidence type="ECO:0000259" key="1">
    <source>
        <dbReference type="Pfam" id="PF06985"/>
    </source>
</evidence>
<dbReference type="InterPro" id="IPR010730">
    <property type="entry name" value="HET"/>
</dbReference>
<gene>
    <name evidence="2" type="ORF">BOTCAL_0003g00560</name>
</gene>
<organism evidence="2 3">
    <name type="scientific">Botryotinia calthae</name>
    <dbReference type="NCBI Taxonomy" id="38488"/>
    <lineage>
        <taxon>Eukaryota</taxon>
        <taxon>Fungi</taxon>
        <taxon>Dikarya</taxon>
        <taxon>Ascomycota</taxon>
        <taxon>Pezizomycotina</taxon>
        <taxon>Leotiomycetes</taxon>
        <taxon>Helotiales</taxon>
        <taxon>Sclerotiniaceae</taxon>
        <taxon>Botryotinia</taxon>
    </lineage>
</organism>
<dbReference type="Pfam" id="PF06985">
    <property type="entry name" value="HET"/>
    <property type="match status" value="1"/>
</dbReference>
<proteinExistence type="predicted"/>
<protein>
    <recommendedName>
        <fullName evidence="1">Heterokaryon incompatibility domain-containing protein</fullName>
    </recommendedName>
</protein>
<dbReference type="OrthoDB" id="3600004at2759"/>
<comment type="caution">
    <text evidence="2">The sequence shown here is derived from an EMBL/GenBank/DDBJ whole genome shotgun (WGS) entry which is preliminary data.</text>
</comment>
<feature type="domain" description="Heterokaryon incompatibility" evidence="1">
    <location>
        <begin position="46"/>
        <end position="147"/>
    </location>
</feature>
<dbReference type="PANTHER" id="PTHR24148:SF77">
    <property type="entry name" value="HETEROKARYON INCOMPATIBILITY DOMAIN-CONTAINING PROTEIN"/>
    <property type="match status" value="1"/>
</dbReference>
<evidence type="ECO:0000313" key="3">
    <source>
        <dbReference type="Proteomes" id="UP000297299"/>
    </source>
</evidence>
<reference evidence="2 3" key="1">
    <citation type="submission" date="2017-11" db="EMBL/GenBank/DDBJ databases">
        <title>Comparative genomics of Botrytis spp.</title>
        <authorList>
            <person name="Valero-Jimenez C.A."/>
            <person name="Tapia P."/>
            <person name="Veloso J."/>
            <person name="Silva-Moreno E."/>
            <person name="Staats M."/>
            <person name="Valdes J.H."/>
            <person name="Van Kan J.A.L."/>
        </authorList>
    </citation>
    <scope>NUCLEOTIDE SEQUENCE [LARGE SCALE GENOMIC DNA]</scope>
    <source>
        <strain evidence="2 3">MUCL2830</strain>
    </source>
</reference>
<dbReference type="Proteomes" id="UP000297299">
    <property type="component" value="Unassembled WGS sequence"/>
</dbReference>
<dbReference type="PANTHER" id="PTHR24148">
    <property type="entry name" value="ANKYRIN REPEAT DOMAIN-CONTAINING PROTEIN 39 HOMOLOG-RELATED"/>
    <property type="match status" value="1"/>
</dbReference>
<dbReference type="EMBL" id="PHWZ01000003">
    <property type="protein sequence ID" value="TEY87375.1"/>
    <property type="molecule type" value="Genomic_DNA"/>
</dbReference>
<keyword evidence="3" id="KW-1185">Reference proteome</keyword>
<dbReference type="InterPro" id="IPR052895">
    <property type="entry name" value="HetReg/Transcr_Mod"/>
</dbReference>
<accession>A0A4Y8DHY1</accession>